<accession>A0A197JFA4</accession>
<dbReference type="SMART" id="SM01118">
    <property type="entry name" value="CYTH"/>
    <property type="match status" value="1"/>
</dbReference>
<dbReference type="PANTHER" id="PTHR34948:SF2">
    <property type="entry name" value="TRIPHOSPHATE TUNNEL METALLOENZYME 3"/>
    <property type="match status" value="1"/>
</dbReference>
<name>A0A197JFA4_9FUNG</name>
<evidence type="ECO:0000313" key="2">
    <source>
        <dbReference type="EMBL" id="OAQ23683.1"/>
    </source>
</evidence>
<dbReference type="SUPFAM" id="SSF55154">
    <property type="entry name" value="CYTH-like phosphatases"/>
    <property type="match status" value="1"/>
</dbReference>
<sequence>MEIEIKIRLASEEHTARLEQALGGSPVSVEDQDNVFFDGVNKELIKNKLVFRIRVIEKSGKEPVAIVALKGNAVLIDGIASVEEEEEAIEINLARRIIENPNLIPEAANSHRLLKKIVDRVPCSEGYSHMGRFRNIRHKYQWEDYLVEVDRTSYPHGTAYEVEIESTDPGKAKSRLTALLQEHDIPFGNSQQNKFENMLLGTLL</sequence>
<protein>
    <recommendedName>
        <fullName evidence="1">CYTH domain-containing protein</fullName>
    </recommendedName>
</protein>
<organism evidence="2 3">
    <name type="scientific">Linnemannia elongata AG-77</name>
    <dbReference type="NCBI Taxonomy" id="1314771"/>
    <lineage>
        <taxon>Eukaryota</taxon>
        <taxon>Fungi</taxon>
        <taxon>Fungi incertae sedis</taxon>
        <taxon>Mucoromycota</taxon>
        <taxon>Mortierellomycotina</taxon>
        <taxon>Mortierellomycetes</taxon>
        <taxon>Mortierellales</taxon>
        <taxon>Mortierellaceae</taxon>
        <taxon>Linnemannia</taxon>
    </lineage>
</organism>
<feature type="domain" description="CYTH" evidence="1">
    <location>
        <begin position="1"/>
        <end position="202"/>
    </location>
</feature>
<dbReference type="Gene3D" id="2.40.320.10">
    <property type="entry name" value="Hypothetical Protein Pfu-838710-001"/>
    <property type="match status" value="1"/>
</dbReference>
<dbReference type="AlphaFoldDB" id="A0A197JFA4"/>
<evidence type="ECO:0000313" key="3">
    <source>
        <dbReference type="Proteomes" id="UP000078512"/>
    </source>
</evidence>
<reference evidence="2 3" key="1">
    <citation type="submission" date="2016-05" db="EMBL/GenBank/DDBJ databases">
        <title>Genome sequencing reveals origins of a unique bacterial endosymbiosis in the earliest lineages of terrestrial Fungi.</title>
        <authorList>
            <consortium name="DOE Joint Genome Institute"/>
            <person name="Uehling J."/>
            <person name="Gryganskyi A."/>
            <person name="Hameed K."/>
            <person name="Tschaplinski T."/>
            <person name="Misztal P."/>
            <person name="Wu S."/>
            <person name="Desiro A."/>
            <person name="Vande Pol N."/>
            <person name="Du Z.-Y."/>
            <person name="Zienkiewicz A."/>
            <person name="Zienkiewicz K."/>
            <person name="Morin E."/>
            <person name="Tisserant E."/>
            <person name="Splivallo R."/>
            <person name="Hainaut M."/>
            <person name="Henrissat B."/>
            <person name="Ohm R."/>
            <person name="Kuo A."/>
            <person name="Yan J."/>
            <person name="Lipzen A."/>
            <person name="Nolan M."/>
            <person name="Labutti K."/>
            <person name="Barry K."/>
            <person name="Goldstein A."/>
            <person name="Labbe J."/>
            <person name="Schadt C."/>
            <person name="Tuskan G."/>
            <person name="Grigoriev I."/>
            <person name="Martin F."/>
            <person name="Vilgalys R."/>
            <person name="Bonito G."/>
        </authorList>
    </citation>
    <scope>NUCLEOTIDE SEQUENCE [LARGE SCALE GENOMIC DNA]</scope>
    <source>
        <strain evidence="2 3">AG-77</strain>
    </source>
</reference>
<dbReference type="PANTHER" id="PTHR34948">
    <property type="entry name" value="OS08G0299200 PROTEIN"/>
    <property type="match status" value="1"/>
</dbReference>
<keyword evidence="3" id="KW-1185">Reference proteome</keyword>
<proteinExistence type="predicted"/>
<dbReference type="InterPro" id="IPR033469">
    <property type="entry name" value="CYTH-like_dom_sf"/>
</dbReference>
<dbReference type="Proteomes" id="UP000078512">
    <property type="component" value="Unassembled WGS sequence"/>
</dbReference>
<evidence type="ECO:0000259" key="1">
    <source>
        <dbReference type="PROSITE" id="PS51707"/>
    </source>
</evidence>
<dbReference type="OrthoDB" id="2160189at2759"/>
<dbReference type="PROSITE" id="PS51707">
    <property type="entry name" value="CYTH"/>
    <property type="match status" value="1"/>
</dbReference>
<dbReference type="EMBL" id="KV442111">
    <property type="protein sequence ID" value="OAQ23683.1"/>
    <property type="molecule type" value="Genomic_DNA"/>
</dbReference>
<dbReference type="GO" id="GO:0016462">
    <property type="term" value="F:pyrophosphatase activity"/>
    <property type="evidence" value="ECO:0007669"/>
    <property type="project" value="UniProtKB-ARBA"/>
</dbReference>
<dbReference type="InterPro" id="IPR023577">
    <property type="entry name" value="CYTH_domain"/>
</dbReference>
<gene>
    <name evidence="2" type="ORF">K457DRAFT_142513</name>
</gene>
<dbReference type="Pfam" id="PF01928">
    <property type="entry name" value="CYTH"/>
    <property type="match status" value="1"/>
</dbReference>